<dbReference type="GO" id="GO:0050664">
    <property type="term" value="F:oxidoreductase activity, acting on NAD(P)H, oxygen as acceptor"/>
    <property type="evidence" value="ECO:0007669"/>
    <property type="project" value="TreeGrafter"/>
</dbReference>
<dbReference type="GO" id="GO:0016616">
    <property type="term" value="F:oxidoreductase activity, acting on the CH-OH group of donors, NAD or NADP as acceptor"/>
    <property type="evidence" value="ECO:0007669"/>
    <property type="project" value="UniProtKB-ARBA"/>
</dbReference>
<dbReference type="SUPFAM" id="SSF51735">
    <property type="entry name" value="NAD(P)-binding Rossmann-fold domains"/>
    <property type="match status" value="1"/>
</dbReference>
<dbReference type="InterPro" id="IPR002347">
    <property type="entry name" value="SDR_fam"/>
</dbReference>
<dbReference type="RefSeq" id="XP_044652292.1">
    <property type="nucleotide sequence ID" value="XM_044796357.1"/>
</dbReference>
<protein>
    <submittedName>
        <fullName evidence="4">Uncharacterized protein</fullName>
    </submittedName>
</protein>
<keyword evidence="5" id="KW-1185">Reference proteome</keyword>
<dbReference type="InterPro" id="IPR036291">
    <property type="entry name" value="NAD(P)-bd_dom_sf"/>
</dbReference>
<dbReference type="Gene3D" id="3.40.50.720">
    <property type="entry name" value="NAD(P)-binding Rossmann-like Domain"/>
    <property type="match status" value="1"/>
</dbReference>
<accession>A0A9P3CCE9</accession>
<evidence type="ECO:0000256" key="2">
    <source>
        <dbReference type="ARBA" id="ARBA00022857"/>
    </source>
</evidence>
<dbReference type="Pfam" id="PF13561">
    <property type="entry name" value="adh_short_C2"/>
    <property type="match status" value="1"/>
</dbReference>
<dbReference type="InterPro" id="IPR020904">
    <property type="entry name" value="Sc_DH/Rdtase_CS"/>
</dbReference>
<comment type="caution">
    <text evidence="4">The sequence shown here is derived from an EMBL/GenBank/DDBJ whole genome shotgun (WGS) entry which is preliminary data.</text>
</comment>
<dbReference type="PANTHER" id="PTHR43008:SF10">
    <property type="entry name" value="CHAIN DEHYDROGENASE_OXIDOREDUCTASE, PUTATIVE (AFU_ORTHOLOGUE AFUA_2G15740)-RELATED"/>
    <property type="match status" value="1"/>
</dbReference>
<dbReference type="AlphaFoldDB" id="A0A9P3CCE9"/>
<comment type="similarity">
    <text evidence="1">Belongs to the short-chain dehydrogenases/reductases (SDR) family.</text>
</comment>
<dbReference type="PANTHER" id="PTHR43008">
    <property type="entry name" value="BENZIL REDUCTASE"/>
    <property type="match status" value="1"/>
</dbReference>
<dbReference type="PRINTS" id="PR00080">
    <property type="entry name" value="SDRFAMILY"/>
</dbReference>
<dbReference type="EMBL" id="BOLY01000001">
    <property type="protein sequence ID" value="GIZ37805.1"/>
    <property type="molecule type" value="Genomic_DNA"/>
</dbReference>
<dbReference type="PROSITE" id="PS00061">
    <property type="entry name" value="ADH_SHORT"/>
    <property type="match status" value="1"/>
</dbReference>
<name>A0A9P3CCE9_9PEZI</name>
<evidence type="ECO:0000256" key="1">
    <source>
        <dbReference type="ARBA" id="ARBA00006484"/>
    </source>
</evidence>
<dbReference type="OrthoDB" id="1669814at2759"/>
<gene>
    <name evidence="4" type="ORF">CKM354_000123900</name>
</gene>
<evidence type="ECO:0000313" key="4">
    <source>
        <dbReference type="EMBL" id="GIZ37805.1"/>
    </source>
</evidence>
<reference evidence="4 5" key="1">
    <citation type="submission" date="2021-01" db="EMBL/GenBank/DDBJ databases">
        <title>Cercospora kikuchii MAFF 305040 whole genome shotgun sequence.</title>
        <authorList>
            <person name="Kashiwa T."/>
            <person name="Suzuki T."/>
        </authorList>
    </citation>
    <scope>NUCLEOTIDE SEQUENCE [LARGE SCALE GENOMIC DNA]</scope>
    <source>
        <strain evidence="4 5">MAFF 305040</strain>
    </source>
</reference>
<evidence type="ECO:0000313" key="5">
    <source>
        <dbReference type="Proteomes" id="UP000825890"/>
    </source>
</evidence>
<organism evidence="4 5">
    <name type="scientific">Cercospora kikuchii</name>
    <dbReference type="NCBI Taxonomy" id="84275"/>
    <lineage>
        <taxon>Eukaryota</taxon>
        <taxon>Fungi</taxon>
        <taxon>Dikarya</taxon>
        <taxon>Ascomycota</taxon>
        <taxon>Pezizomycotina</taxon>
        <taxon>Dothideomycetes</taxon>
        <taxon>Dothideomycetidae</taxon>
        <taxon>Mycosphaerellales</taxon>
        <taxon>Mycosphaerellaceae</taxon>
        <taxon>Cercospora</taxon>
    </lineage>
</organism>
<keyword evidence="2" id="KW-0521">NADP</keyword>
<dbReference type="Proteomes" id="UP000825890">
    <property type="component" value="Unassembled WGS sequence"/>
</dbReference>
<proteinExistence type="inferred from homology"/>
<evidence type="ECO:0000256" key="3">
    <source>
        <dbReference type="ARBA" id="ARBA00023002"/>
    </source>
</evidence>
<sequence length="344" mass="37530">MHPTVRTTWLRLGRRVVQPPLCLTSSSIVNTYYQTIKIPCIGPVWRAFSSARSNLNATSIATPSVQSPEAAKTAASKYQLPAQFDISDRIVAATGGGGGLTLCNAEFLAKLGAHVYCLDYQEEPSVEWLHTQARVADSKTGSLTYVRLDTRNYEEQEAVFAHIADKHNGIHGLIAGAGVNFVMPALDYPPEQVDRVMDINFKGVFYSARACARQMIKYKTPGSIVLIASMSARVANRGLLCSVYNASKAAVDQLARSLAAEWSQIVDGKPIRVNSLCPGNVVTPMVLKNFADEPHLKAQWEDQNMLKRLSESSEYTGAMLYLLSDASSFKTGASEIVDGGYTAW</sequence>
<dbReference type="PRINTS" id="PR00081">
    <property type="entry name" value="GDHRDH"/>
</dbReference>
<keyword evidence="3" id="KW-0560">Oxidoreductase</keyword>
<dbReference type="GeneID" id="68286814"/>